<feature type="domain" description="Teneurin-like YD-shell" evidence="3">
    <location>
        <begin position="51"/>
        <end position="139"/>
    </location>
</feature>
<dbReference type="EMBL" id="LBTI01000041">
    <property type="protein sequence ID" value="KKQ36715.1"/>
    <property type="molecule type" value="Genomic_DNA"/>
</dbReference>
<keyword evidence="2" id="KW-0812">Transmembrane</keyword>
<dbReference type="PANTHER" id="PTHR32305:SF15">
    <property type="entry name" value="PROTEIN RHSA-RELATED"/>
    <property type="match status" value="1"/>
</dbReference>
<organism evidence="4 5">
    <name type="scientific">Candidatus Woesebacteria bacterium GW2011_GWA1_37_7</name>
    <dbReference type="NCBI Taxonomy" id="1618545"/>
    <lineage>
        <taxon>Bacteria</taxon>
        <taxon>Candidatus Woeseibacteriota</taxon>
    </lineage>
</organism>
<gene>
    <name evidence="4" type="ORF">US53_C0041G0002</name>
</gene>
<dbReference type="Proteomes" id="UP000034591">
    <property type="component" value="Unassembled WGS sequence"/>
</dbReference>
<dbReference type="InterPro" id="IPR056823">
    <property type="entry name" value="TEN-like_YD-shell"/>
</dbReference>
<dbReference type="AlphaFoldDB" id="A0A0G0HDV1"/>
<reference evidence="4 5" key="1">
    <citation type="journal article" date="2015" name="Nature">
        <title>rRNA introns, odd ribosomes, and small enigmatic genomes across a large radiation of phyla.</title>
        <authorList>
            <person name="Brown C.T."/>
            <person name="Hug L.A."/>
            <person name="Thomas B.C."/>
            <person name="Sharon I."/>
            <person name="Castelle C.J."/>
            <person name="Singh A."/>
            <person name="Wilkins M.J."/>
            <person name="Williams K.H."/>
            <person name="Banfield J.F."/>
        </authorList>
    </citation>
    <scope>NUCLEOTIDE SEQUENCE [LARGE SCALE GENOMIC DNA]</scope>
</reference>
<dbReference type="PANTHER" id="PTHR32305">
    <property type="match status" value="1"/>
</dbReference>
<evidence type="ECO:0000256" key="1">
    <source>
        <dbReference type="ARBA" id="ARBA00022737"/>
    </source>
</evidence>
<evidence type="ECO:0000313" key="5">
    <source>
        <dbReference type="Proteomes" id="UP000034591"/>
    </source>
</evidence>
<keyword evidence="2" id="KW-1133">Transmembrane helix</keyword>
<name>A0A0G0HDV1_9BACT</name>
<dbReference type="InterPro" id="IPR022385">
    <property type="entry name" value="Rhs_assc_core"/>
</dbReference>
<evidence type="ECO:0000313" key="4">
    <source>
        <dbReference type="EMBL" id="KKQ36715.1"/>
    </source>
</evidence>
<feature type="transmembrane region" description="Helical" evidence="2">
    <location>
        <begin position="25"/>
        <end position="43"/>
    </location>
</feature>
<evidence type="ECO:0000259" key="3">
    <source>
        <dbReference type="Pfam" id="PF25023"/>
    </source>
</evidence>
<dbReference type="Gene3D" id="2.180.10.10">
    <property type="entry name" value="RHS repeat-associated core"/>
    <property type="match status" value="1"/>
</dbReference>
<protein>
    <submittedName>
        <fullName evidence="4">YD repeat-containing protein</fullName>
    </submittedName>
</protein>
<dbReference type="PATRIC" id="fig|1618545.3.peg.605"/>
<dbReference type="Pfam" id="PF25023">
    <property type="entry name" value="TEN_YD-shell"/>
    <property type="match status" value="1"/>
</dbReference>
<keyword evidence="1" id="KW-0677">Repeat</keyword>
<dbReference type="InterPro" id="IPR050708">
    <property type="entry name" value="T6SS_VgrG/RHS"/>
</dbReference>
<sequence>MESISEFGRKILHAPWNSFLKIKDMTYKTCLTLIVFSIWYIVYGVSEVQAFETLYYIHQDHLGSTVLVTDGTGEVASKQSYYPYGATRSISTNNPINTNKQIIERQYTGQISDQDQTGLYYYNARYYNPQIAKFTQADSINQTQNRYAYVGNNPTSLVDPSGNSACVPWDPNCWKEAFTSDFRKVKDFVNRATSAWINDPEGFTDMVAQTVLTVAPQLAAYFGVIYVAGPQAAEALDVTLCAAMGGGSSCALEAQLSGPNVSTKADDILSTNVVDDGTSEYWREQFVGSLSSVNKDLNTFGEEAILDFGQGLRKNEGGVYRPGVGIRIAHTGNYRDMTEYLQHEYLHTLYGRTQIYSHYFMDESAQAQYLINSEKFVFENMKMQPYLTEAMRLFNQQKYEWLINQQNQSISPILIWKKYIGRE</sequence>
<keyword evidence="2" id="KW-0472">Membrane</keyword>
<accession>A0A0G0HDV1</accession>
<proteinExistence type="predicted"/>
<comment type="caution">
    <text evidence="4">The sequence shown here is derived from an EMBL/GenBank/DDBJ whole genome shotgun (WGS) entry which is preliminary data.</text>
</comment>
<evidence type="ECO:0000256" key="2">
    <source>
        <dbReference type="SAM" id="Phobius"/>
    </source>
</evidence>
<dbReference type="NCBIfam" id="TIGR03696">
    <property type="entry name" value="Rhs_assc_core"/>
    <property type="match status" value="1"/>
</dbReference>
<dbReference type="STRING" id="1618545.US53_C0041G0002"/>